<keyword evidence="1" id="KW-0812">Transmembrane</keyword>
<feature type="transmembrane region" description="Helical" evidence="1">
    <location>
        <begin position="20"/>
        <end position="40"/>
    </location>
</feature>
<reference evidence="2" key="1">
    <citation type="journal article" date="2015" name="Proc. Natl. Acad. Sci. U.S.A.">
        <title>Networks of energetic and metabolic interactions define dynamics in microbial communities.</title>
        <authorList>
            <person name="Embree M."/>
            <person name="Liu J.K."/>
            <person name="Al-Bassam M.M."/>
            <person name="Zengler K."/>
        </authorList>
    </citation>
    <scope>NUCLEOTIDE SEQUENCE</scope>
</reference>
<gene>
    <name evidence="2" type="ORF">ASZ90_003157</name>
</gene>
<feature type="transmembrane region" description="Helical" evidence="1">
    <location>
        <begin position="109"/>
        <end position="128"/>
    </location>
</feature>
<dbReference type="EMBL" id="LNQE01000377">
    <property type="protein sequence ID" value="KUG27001.1"/>
    <property type="molecule type" value="Genomic_DNA"/>
</dbReference>
<organism evidence="2">
    <name type="scientific">hydrocarbon metagenome</name>
    <dbReference type="NCBI Taxonomy" id="938273"/>
    <lineage>
        <taxon>unclassified sequences</taxon>
        <taxon>metagenomes</taxon>
        <taxon>ecological metagenomes</taxon>
    </lineage>
</organism>
<feature type="transmembrane region" description="Helical" evidence="1">
    <location>
        <begin position="76"/>
        <end position="97"/>
    </location>
</feature>
<dbReference type="AlphaFoldDB" id="A0A0W8G1V8"/>
<feature type="transmembrane region" description="Helical" evidence="1">
    <location>
        <begin position="191"/>
        <end position="206"/>
    </location>
</feature>
<keyword evidence="1" id="KW-0472">Membrane</keyword>
<evidence type="ECO:0000313" key="2">
    <source>
        <dbReference type="EMBL" id="KUG27001.1"/>
    </source>
</evidence>
<accession>A0A0W8G1V8</accession>
<feature type="transmembrane region" description="Helical" evidence="1">
    <location>
        <begin position="165"/>
        <end position="185"/>
    </location>
</feature>
<feature type="transmembrane region" description="Helical" evidence="1">
    <location>
        <begin position="49"/>
        <end position="70"/>
    </location>
</feature>
<proteinExistence type="predicted"/>
<feature type="transmembrane region" description="Helical" evidence="1">
    <location>
        <begin position="140"/>
        <end position="158"/>
    </location>
</feature>
<comment type="caution">
    <text evidence="2">The sequence shown here is derived from an EMBL/GenBank/DDBJ whole genome shotgun (WGS) entry which is preliminary data.</text>
</comment>
<sequence length="215" mass="24942">MELPFTTEEFLNIFKTYNQSVFPLQIVFNLTAFYSIYLIFKTKSFSGRFISSTLVFLWLWIGIVYHLIFFTNINNAAYFFGAIFIIQGVLFFIFGFYKTRFSFSYKKDFYGIIGLIFFMYALIIYPVLGHLLGHQYPYSPTFGLPCPTTIFTFGVLLYSEKRIPFYLIFIPLIWSIIGFGAALNLSIYEDFGLLLAGIIGTILIVTKNRKLPKVD</sequence>
<dbReference type="InterPro" id="IPR045708">
    <property type="entry name" value="DUF6064"/>
</dbReference>
<keyword evidence="1" id="KW-1133">Transmembrane helix</keyword>
<dbReference type="Pfam" id="PF19540">
    <property type="entry name" value="DUF6064"/>
    <property type="match status" value="1"/>
</dbReference>
<name>A0A0W8G1V8_9ZZZZ</name>
<evidence type="ECO:0000256" key="1">
    <source>
        <dbReference type="SAM" id="Phobius"/>
    </source>
</evidence>
<protein>
    <submittedName>
        <fullName evidence="2">Uncharacterized protein</fullName>
    </submittedName>
</protein>